<protein>
    <submittedName>
        <fullName evidence="2">3187_t:CDS:1</fullName>
    </submittedName>
</protein>
<proteinExistence type="predicted"/>
<dbReference type="Proteomes" id="UP000789901">
    <property type="component" value="Unassembled WGS sequence"/>
</dbReference>
<evidence type="ECO:0000256" key="1">
    <source>
        <dbReference type="SAM" id="MobiDB-lite"/>
    </source>
</evidence>
<reference evidence="2 3" key="1">
    <citation type="submission" date="2021-06" db="EMBL/GenBank/DDBJ databases">
        <authorList>
            <person name="Kallberg Y."/>
            <person name="Tangrot J."/>
            <person name="Rosling A."/>
        </authorList>
    </citation>
    <scope>NUCLEOTIDE SEQUENCE [LARGE SCALE GENOMIC DNA]</scope>
    <source>
        <strain evidence="2 3">120-4 pot B 10/14</strain>
    </source>
</reference>
<gene>
    <name evidence="2" type="ORF">GMARGA_LOCUS31760</name>
</gene>
<feature type="non-terminal residue" evidence="2">
    <location>
        <position position="1"/>
    </location>
</feature>
<feature type="region of interest" description="Disordered" evidence="1">
    <location>
        <begin position="1"/>
        <end position="47"/>
    </location>
</feature>
<name>A0ABN7WLQ9_GIGMA</name>
<accession>A0ABN7WLQ9</accession>
<evidence type="ECO:0000313" key="3">
    <source>
        <dbReference type="Proteomes" id="UP000789901"/>
    </source>
</evidence>
<evidence type="ECO:0000313" key="2">
    <source>
        <dbReference type="EMBL" id="CAG8833853.1"/>
    </source>
</evidence>
<dbReference type="EMBL" id="CAJVQB010048153">
    <property type="protein sequence ID" value="CAG8833853.1"/>
    <property type="molecule type" value="Genomic_DNA"/>
</dbReference>
<keyword evidence="3" id="KW-1185">Reference proteome</keyword>
<organism evidence="2 3">
    <name type="scientific">Gigaspora margarita</name>
    <dbReference type="NCBI Taxonomy" id="4874"/>
    <lineage>
        <taxon>Eukaryota</taxon>
        <taxon>Fungi</taxon>
        <taxon>Fungi incertae sedis</taxon>
        <taxon>Mucoromycota</taxon>
        <taxon>Glomeromycotina</taxon>
        <taxon>Glomeromycetes</taxon>
        <taxon>Diversisporales</taxon>
        <taxon>Gigasporaceae</taxon>
        <taxon>Gigaspora</taxon>
    </lineage>
</organism>
<comment type="caution">
    <text evidence="2">The sequence shown here is derived from an EMBL/GenBank/DDBJ whole genome shotgun (WGS) entry which is preliminary data.</text>
</comment>
<feature type="compositionally biased region" description="Polar residues" evidence="1">
    <location>
        <begin position="16"/>
        <end position="27"/>
    </location>
</feature>
<sequence>YMRGNKNLHDKLDTLPLTSNTTAQSNEYLDPKHSETTIESTEPNDSE</sequence>